<keyword evidence="3" id="KW-1185">Reference proteome</keyword>
<gene>
    <name evidence="2" type="ORF">EVOR1521_LOCUS7354</name>
</gene>
<feature type="non-terminal residue" evidence="2">
    <location>
        <position position="52"/>
    </location>
</feature>
<dbReference type="AlphaFoldDB" id="A0AA36I1F4"/>
<evidence type="ECO:0000256" key="1">
    <source>
        <dbReference type="SAM" id="MobiDB-lite"/>
    </source>
</evidence>
<proteinExistence type="predicted"/>
<feature type="region of interest" description="Disordered" evidence="1">
    <location>
        <begin position="1"/>
        <end position="52"/>
    </location>
</feature>
<evidence type="ECO:0000313" key="3">
    <source>
        <dbReference type="Proteomes" id="UP001178507"/>
    </source>
</evidence>
<organism evidence="2 3">
    <name type="scientific">Effrenium voratum</name>
    <dbReference type="NCBI Taxonomy" id="2562239"/>
    <lineage>
        <taxon>Eukaryota</taxon>
        <taxon>Sar</taxon>
        <taxon>Alveolata</taxon>
        <taxon>Dinophyceae</taxon>
        <taxon>Suessiales</taxon>
        <taxon>Symbiodiniaceae</taxon>
        <taxon>Effrenium</taxon>
    </lineage>
</organism>
<dbReference type="Proteomes" id="UP001178507">
    <property type="component" value="Unassembled WGS sequence"/>
</dbReference>
<dbReference type="EMBL" id="CAUJNA010000585">
    <property type="protein sequence ID" value="CAJ1378981.1"/>
    <property type="molecule type" value="Genomic_DNA"/>
</dbReference>
<accession>A0AA36I1F4</accession>
<reference evidence="2" key="1">
    <citation type="submission" date="2023-08" db="EMBL/GenBank/DDBJ databases">
        <authorList>
            <person name="Chen Y."/>
            <person name="Shah S."/>
            <person name="Dougan E. K."/>
            <person name="Thang M."/>
            <person name="Chan C."/>
        </authorList>
    </citation>
    <scope>NUCLEOTIDE SEQUENCE</scope>
</reference>
<evidence type="ECO:0000313" key="2">
    <source>
        <dbReference type="EMBL" id="CAJ1378981.1"/>
    </source>
</evidence>
<protein>
    <submittedName>
        <fullName evidence="2">Uncharacterized protein</fullName>
    </submittedName>
</protein>
<sequence length="52" mass="5065">SAGAQHGLARAVAGKLQLGPAHPERVPGGSHKGGQGLESYGGLGCSRCGRLG</sequence>
<name>A0AA36I1F4_9DINO</name>
<comment type="caution">
    <text evidence="2">The sequence shown here is derived from an EMBL/GenBank/DDBJ whole genome shotgun (WGS) entry which is preliminary data.</text>
</comment>
<feature type="compositionally biased region" description="Gly residues" evidence="1">
    <location>
        <begin position="30"/>
        <end position="44"/>
    </location>
</feature>
<feature type="non-terminal residue" evidence="2">
    <location>
        <position position="1"/>
    </location>
</feature>